<dbReference type="EMBL" id="KZ293654">
    <property type="protein sequence ID" value="PBK94468.1"/>
    <property type="molecule type" value="Genomic_DNA"/>
</dbReference>
<evidence type="ECO:0000313" key="2">
    <source>
        <dbReference type="Proteomes" id="UP000217790"/>
    </source>
</evidence>
<keyword evidence="2" id="KW-1185">Reference proteome</keyword>
<protein>
    <submittedName>
        <fullName evidence="1">Uncharacterized protein</fullName>
    </submittedName>
</protein>
<sequence length="465" mass="52445">MSLSYIGCDWEDMKQLIVKLNPDLTAKAKWNQQHLGRFADLSIVSSELQVTSTGLDWMQYLVWTDGTEEAVLNVQGILAEAYLPPICGSPIKTLTKSYQSMKIVGVKDDDLFKDALKAIDNIKSFMARHHPDLTSTVLKNAPIEPDRTLDGERVLQEIIHKGMHILTYDNSIHFYEYSPREGSNSAYKQLHPGTLKAGDVIDIGILFRVIDFSKKAHFQARKRDCNRKWITLSKHVKPITKPWEECMDTGSGKKGMTNPVTLTKEIPLKVKLNCELGGHKPPPHQLSMPNESSLVLTATGIEQLSENVRGDSWYTCIIRTGMFYSNCAVDPAFVSVTLHNHQVRNIKVTDFNTECWVHDVYAHIYMTPLGNEVVTLSESYMPSEEMPSLIQLSHVPFQMFLSFTPLGHGWGNQSIAARPGKILQSYPSFLLATSSKLQAASEVQLQCMTVRLPLISFWVRVEKKH</sequence>
<proteinExistence type="predicted"/>
<dbReference type="Proteomes" id="UP000217790">
    <property type="component" value="Unassembled WGS sequence"/>
</dbReference>
<organism evidence="1 2">
    <name type="scientific">Armillaria gallica</name>
    <name type="common">Bulbous honey fungus</name>
    <name type="synonym">Armillaria bulbosa</name>
    <dbReference type="NCBI Taxonomy" id="47427"/>
    <lineage>
        <taxon>Eukaryota</taxon>
        <taxon>Fungi</taxon>
        <taxon>Dikarya</taxon>
        <taxon>Basidiomycota</taxon>
        <taxon>Agaricomycotina</taxon>
        <taxon>Agaricomycetes</taxon>
        <taxon>Agaricomycetidae</taxon>
        <taxon>Agaricales</taxon>
        <taxon>Marasmiineae</taxon>
        <taxon>Physalacriaceae</taxon>
        <taxon>Armillaria</taxon>
    </lineage>
</organism>
<dbReference type="OrthoDB" id="2691355at2759"/>
<gene>
    <name evidence="1" type="ORF">ARMGADRAFT_1029550</name>
</gene>
<evidence type="ECO:0000313" key="1">
    <source>
        <dbReference type="EMBL" id="PBK94468.1"/>
    </source>
</evidence>
<dbReference type="InParanoid" id="A0A2H3DUH7"/>
<dbReference type="AlphaFoldDB" id="A0A2H3DUH7"/>
<name>A0A2H3DUH7_ARMGA</name>
<reference evidence="2" key="1">
    <citation type="journal article" date="2017" name="Nat. Ecol. Evol.">
        <title>Genome expansion and lineage-specific genetic innovations in the forest pathogenic fungi Armillaria.</title>
        <authorList>
            <person name="Sipos G."/>
            <person name="Prasanna A.N."/>
            <person name="Walter M.C."/>
            <person name="O'Connor E."/>
            <person name="Balint B."/>
            <person name="Krizsan K."/>
            <person name="Kiss B."/>
            <person name="Hess J."/>
            <person name="Varga T."/>
            <person name="Slot J."/>
            <person name="Riley R."/>
            <person name="Boka B."/>
            <person name="Rigling D."/>
            <person name="Barry K."/>
            <person name="Lee J."/>
            <person name="Mihaltcheva S."/>
            <person name="LaButti K."/>
            <person name="Lipzen A."/>
            <person name="Waldron R."/>
            <person name="Moloney N.M."/>
            <person name="Sperisen C."/>
            <person name="Kredics L."/>
            <person name="Vagvoelgyi C."/>
            <person name="Patrignani A."/>
            <person name="Fitzpatrick D."/>
            <person name="Nagy I."/>
            <person name="Doyle S."/>
            <person name="Anderson J.B."/>
            <person name="Grigoriev I.V."/>
            <person name="Gueldener U."/>
            <person name="Muensterkoetter M."/>
            <person name="Nagy L.G."/>
        </authorList>
    </citation>
    <scope>NUCLEOTIDE SEQUENCE [LARGE SCALE GENOMIC DNA]</scope>
    <source>
        <strain evidence="2">Ar21-2</strain>
    </source>
</reference>
<accession>A0A2H3DUH7</accession>